<feature type="chain" id="PRO_5032977696" evidence="1">
    <location>
        <begin position="25"/>
        <end position="104"/>
    </location>
</feature>
<proteinExistence type="predicted"/>
<reference evidence="2" key="1">
    <citation type="submission" date="2021-02" db="EMBL/GenBank/DDBJ databases">
        <authorList>
            <person name="Dougan E. K."/>
            <person name="Rhodes N."/>
            <person name="Thang M."/>
            <person name="Chan C."/>
        </authorList>
    </citation>
    <scope>NUCLEOTIDE SEQUENCE</scope>
</reference>
<name>A0A812QZC3_9DINO</name>
<evidence type="ECO:0000313" key="2">
    <source>
        <dbReference type="EMBL" id="CAE7412424.1"/>
    </source>
</evidence>
<sequence length="104" mass="11367">MAPARALAWSLRLLVLLLLRQAVADWIKGTAGDSCDETCVAAGQVCSQDGTRRVDAEFEMQYLMDQNVTDCIADQDGDPFRVVTDSGSFPGRYVAVNTRVLKVL</sequence>
<accession>A0A812QZC3</accession>
<evidence type="ECO:0000256" key="1">
    <source>
        <dbReference type="SAM" id="SignalP"/>
    </source>
</evidence>
<protein>
    <submittedName>
        <fullName evidence="2">Uncharacterized protein</fullName>
    </submittedName>
</protein>
<dbReference type="AlphaFoldDB" id="A0A812QZC3"/>
<keyword evidence="3" id="KW-1185">Reference proteome</keyword>
<dbReference type="OrthoDB" id="434386at2759"/>
<evidence type="ECO:0000313" key="3">
    <source>
        <dbReference type="Proteomes" id="UP000604046"/>
    </source>
</evidence>
<organism evidence="2 3">
    <name type="scientific">Symbiodinium natans</name>
    <dbReference type="NCBI Taxonomy" id="878477"/>
    <lineage>
        <taxon>Eukaryota</taxon>
        <taxon>Sar</taxon>
        <taxon>Alveolata</taxon>
        <taxon>Dinophyceae</taxon>
        <taxon>Suessiales</taxon>
        <taxon>Symbiodiniaceae</taxon>
        <taxon>Symbiodinium</taxon>
    </lineage>
</organism>
<keyword evidence="1" id="KW-0732">Signal</keyword>
<feature type="signal peptide" evidence="1">
    <location>
        <begin position="1"/>
        <end position="24"/>
    </location>
</feature>
<comment type="caution">
    <text evidence="2">The sequence shown here is derived from an EMBL/GenBank/DDBJ whole genome shotgun (WGS) entry which is preliminary data.</text>
</comment>
<dbReference type="EMBL" id="CAJNDS010002289">
    <property type="protein sequence ID" value="CAE7412424.1"/>
    <property type="molecule type" value="Genomic_DNA"/>
</dbReference>
<dbReference type="Proteomes" id="UP000604046">
    <property type="component" value="Unassembled WGS sequence"/>
</dbReference>
<gene>
    <name evidence="2" type="ORF">SNAT2548_LOCUS22430</name>
</gene>